<dbReference type="InterPro" id="IPR050179">
    <property type="entry name" value="Trans_hexapeptide_repeat"/>
</dbReference>
<evidence type="ECO:0000256" key="1">
    <source>
        <dbReference type="ARBA" id="ARBA00007274"/>
    </source>
</evidence>
<accession>A0A1I1DB66</accession>
<dbReference type="Pfam" id="PF00132">
    <property type="entry name" value="Hexapep"/>
    <property type="match status" value="1"/>
</dbReference>
<dbReference type="AlphaFoldDB" id="A0A1I1DB66"/>
<dbReference type="SUPFAM" id="SSF51161">
    <property type="entry name" value="Trimeric LpxA-like enzymes"/>
    <property type="match status" value="1"/>
</dbReference>
<evidence type="ECO:0000313" key="2">
    <source>
        <dbReference type="EMBL" id="SFB69783.1"/>
    </source>
</evidence>
<protein>
    <submittedName>
        <fullName evidence="2">Transferase hexapeptide (Six repeat-containing protein)</fullName>
    </submittedName>
</protein>
<keyword evidence="2" id="KW-0808">Transferase</keyword>
<organism evidence="2 3">
    <name type="scientific">Zunongwangia mangrovi</name>
    <dbReference type="NCBI Taxonomy" id="1334022"/>
    <lineage>
        <taxon>Bacteria</taxon>
        <taxon>Pseudomonadati</taxon>
        <taxon>Bacteroidota</taxon>
        <taxon>Flavobacteriia</taxon>
        <taxon>Flavobacteriales</taxon>
        <taxon>Flavobacteriaceae</taxon>
        <taxon>Zunongwangia</taxon>
    </lineage>
</organism>
<sequence>MNFQYSNMPVGSSKLKFVLNHFLNVFRSWYVFSFKFPFVKYNGFVRVMKDVRFAKGRKIILGDKVQIGKGSRVATDLTIGNHVLIAGDVSFVGRNDHTFAKPGISMWDSPRGKDEITYVGDDVWVGNGAIILAGVTISSGSIIAAGSLVNKSVPPCEIWGGVPARKIRDRFDSPKQKIEHLEYLHRLKTN</sequence>
<dbReference type="InterPro" id="IPR011004">
    <property type="entry name" value="Trimer_LpxA-like_sf"/>
</dbReference>
<dbReference type="PANTHER" id="PTHR43300">
    <property type="entry name" value="ACETYLTRANSFERASE"/>
    <property type="match status" value="1"/>
</dbReference>
<name>A0A1I1DB66_9FLAO</name>
<proteinExistence type="inferred from homology"/>
<dbReference type="RefSeq" id="WP_092539471.1">
    <property type="nucleotide sequence ID" value="NZ_FOKV01000001.1"/>
</dbReference>
<dbReference type="PANTHER" id="PTHR43300:SF11">
    <property type="entry name" value="ACETYLTRANSFERASE RV3034C-RELATED"/>
    <property type="match status" value="1"/>
</dbReference>
<comment type="similarity">
    <text evidence="1">Belongs to the transferase hexapeptide repeat family.</text>
</comment>
<dbReference type="Gene3D" id="2.160.10.10">
    <property type="entry name" value="Hexapeptide repeat proteins"/>
    <property type="match status" value="1"/>
</dbReference>
<dbReference type="OrthoDB" id="9814490at2"/>
<dbReference type="GO" id="GO:0016740">
    <property type="term" value="F:transferase activity"/>
    <property type="evidence" value="ECO:0007669"/>
    <property type="project" value="UniProtKB-KW"/>
</dbReference>
<keyword evidence="3" id="KW-1185">Reference proteome</keyword>
<dbReference type="EMBL" id="FOKV01000001">
    <property type="protein sequence ID" value="SFB69783.1"/>
    <property type="molecule type" value="Genomic_DNA"/>
</dbReference>
<dbReference type="InterPro" id="IPR001451">
    <property type="entry name" value="Hexapep"/>
</dbReference>
<evidence type="ECO:0000313" key="3">
    <source>
        <dbReference type="Proteomes" id="UP000199438"/>
    </source>
</evidence>
<dbReference type="CDD" id="cd04647">
    <property type="entry name" value="LbH_MAT_like"/>
    <property type="match status" value="1"/>
</dbReference>
<reference evidence="3" key="1">
    <citation type="submission" date="2016-10" db="EMBL/GenBank/DDBJ databases">
        <authorList>
            <person name="Varghese N."/>
            <person name="Submissions S."/>
        </authorList>
    </citation>
    <scope>NUCLEOTIDE SEQUENCE [LARGE SCALE GENOMIC DNA]</scope>
    <source>
        <strain evidence="3">DSM 24499</strain>
    </source>
</reference>
<dbReference type="Proteomes" id="UP000199438">
    <property type="component" value="Unassembled WGS sequence"/>
</dbReference>
<gene>
    <name evidence="2" type="ORF">SAMN04487907_101129</name>
</gene>
<dbReference type="STRING" id="1334022.SAMN04487907_101129"/>